<name>A0A0C2VMX4_9BACL</name>
<evidence type="ECO:0000256" key="4">
    <source>
        <dbReference type="ARBA" id="ARBA00023136"/>
    </source>
</evidence>
<evidence type="ECO:0000256" key="5">
    <source>
        <dbReference type="SAM" id="Phobius"/>
    </source>
</evidence>
<keyword evidence="4 5" id="KW-0472">Membrane</keyword>
<accession>A0A0C2VMX4</accession>
<dbReference type="PATRIC" id="fig|889306.3.peg.2164"/>
<evidence type="ECO:0000256" key="2">
    <source>
        <dbReference type="ARBA" id="ARBA00022692"/>
    </source>
</evidence>
<keyword evidence="7" id="KW-1185">Reference proteome</keyword>
<evidence type="ECO:0008006" key="8">
    <source>
        <dbReference type="Google" id="ProtNLM"/>
    </source>
</evidence>
<keyword evidence="3 5" id="KW-1133">Transmembrane helix</keyword>
<dbReference type="Proteomes" id="UP000031938">
    <property type="component" value="Unassembled WGS sequence"/>
</dbReference>
<keyword evidence="2 5" id="KW-0812">Transmembrane</keyword>
<dbReference type="NCBIfam" id="TIGR01592">
    <property type="entry name" value="holin_SPP1"/>
    <property type="match status" value="1"/>
</dbReference>
<dbReference type="EMBL" id="JXRP01000017">
    <property type="protein sequence ID" value="KIL45801.1"/>
    <property type="molecule type" value="Genomic_DNA"/>
</dbReference>
<dbReference type="RefSeq" id="WP_041088555.1">
    <property type="nucleotide sequence ID" value="NZ_JXRP01000017.1"/>
</dbReference>
<dbReference type="InterPro" id="IPR006479">
    <property type="entry name" value="Holin"/>
</dbReference>
<reference evidence="6 7" key="1">
    <citation type="submission" date="2015-01" db="EMBL/GenBank/DDBJ databases">
        <title>Genome sequencing of Jeotgalibacillus soli.</title>
        <authorList>
            <person name="Goh K.M."/>
            <person name="Chan K.-G."/>
            <person name="Yaakop A.S."/>
            <person name="Ee R."/>
            <person name="Gan H.M."/>
            <person name="Chan C.S."/>
        </authorList>
    </citation>
    <scope>NUCLEOTIDE SEQUENCE [LARGE SCALE GENOMIC DNA]</scope>
    <source>
        <strain evidence="6 7">P9</strain>
    </source>
</reference>
<organism evidence="6 7">
    <name type="scientific">Jeotgalibacillus soli</name>
    <dbReference type="NCBI Taxonomy" id="889306"/>
    <lineage>
        <taxon>Bacteria</taxon>
        <taxon>Bacillati</taxon>
        <taxon>Bacillota</taxon>
        <taxon>Bacilli</taxon>
        <taxon>Bacillales</taxon>
        <taxon>Caryophanaceae</taxon>
        <taxon>Jeotgalibacillus</taxon>
    </lineage>
</organism>
<feature type="transmembrane region" description="Helical" evidence="5">
    <location>
        <begin position="44"/>
        <end position="60"/>
    </location>
</feature>
<comment type="subcellular location">
    <subcellularLocation>
        <location evidence="1">Membrane</location>
    </subcellularLocation>
</comment>
<proteinExistence type="predicted"/>
<feature type="transmembrane region" description="Helical" evidence="5">
    <location>
        <begin position="12"/>
        <end position="32"/>
    </location>
</feature>
<dbReference type="Pfam" id="PF04688">
    <property type="entry name" value="Holin_SPP1"/>
    <property type="match status" value="1"/>
</dbReference>
<evidence type="ECO:0000256" key="3">
    <source>
        <dbReference type="ARBA" id="ARBA00022989"/>
    </source>
</evidence>
<protein>
    <recommendedName>
        <fullName evidence="8">Holin</fullName>
    </recommendedName>
</protein>
<evidence type="ECO:0000313" key="7">
    <source>
        <dbReference type="Proteomes" id="UP000031938"/>
    </source>
</evidence>
<comment type="caution">
    <text evidence="6">The sequence shown here is derived from an EMBL/GenBank/DDBJ whole genome shotgun (WGS) entry which is preliminary data.</text>
</comment>
<dbReference type="AlphaFoldDB" id="A0A0C2VMX4"/>
<evidence type="ECO:0000256" key="1">
    <source>
        <dbReference type="ARBA" id="ARBA00004370"/>
    </source>
</evidence>
<evidence type="ECO:0000313" key="6">
    <source>
        <dbReference type="EMBL" id="KIL45801.1"/>
    </source>
</evidence>
<sequence length="80" mass="9075">MEERARIDTPTIIRTTILLLALINTTLQLMGYKVLPLTPENVETFLTIVLNVAAALAAWWKDNDIRRSTIVKKKKAGLRK</sequence>
<gene>
    <name evidence="6" type="ORF">KP78_21500</name>
</gene>
<dbReference type="GO" id="GO:0016020">
    <property type="term" value="C:membrane"/>
    <property type="evidence" value="ECO:0007669"/>
    <property type="project" value="UniProtKB-SubCell"/>
</dbReference>